<feature type="region of interest" description="Disordered" evidence="1">
    <location>
        <begin position="41"/>
        <end position="64"/>
    </location>
</feature>
<feature type="region of interest" description="Disordered" evidence="1">
    <location>
        <begin position="182"/>
        <end position="210"/>
    </location>
</feature>
<keyword evidence="3" id="KW-1185">Reference proteome</keyword>
<sequence>MTGGPLARLPLHAAGRYDGPAARVVFSTVPSIRSLLLARERAAARRTTPEPAGRRDGGRPRNGVVVVGDGMDAGSARLPGREIAAVRGLLPDAPVFGGPGTGDPRNDPREVTRALRHAGVAHAVGGVGGKAHPLDGRGPRVAYLSEYGSPPTTDDGGMTAPPPTVNLHLAGVPSVVGPLWPWAGDPEEPGESGGARDTGDGPVRVGAAPSAPGDFAVELAREFHLRLRRAGAEGKGKGETFPDTARVLHAAVRAARRTTGAGPSRWAAPHHVGV</sequence>
<organism evidence="2 3">
    <name type="scientific">Streptomyces alkaliphilus</name>
    <dbReference type="NCBI Taxonomy" id="1472722"/>
    <lineage>
        <taxon>Bacteria</taxon>
        <taxon>Bacillati</taxon>
        <taxon>Actinomycetota</taxon>
        <taxon>Actinomycetes</taxon>
        <taxon>Kitasatosporales</taxon>
        <taxon>Streptomycetaceae</taxon>
        <taxon>Streptomyces</taxon>
    </lineage>
</organism>
<proteinExistence type="predicted"/>
<evidence type="ECO:0000256" key="1">
    <source>
        <dbReference type="SAM" id="MobiDB-lite"/>
    </source>
</evidence>
<protein>
    <submittedName>
        <fullName evidence="2">Uncharacterized protein</fullName>
    </submittedName>
</protein>
<evidence type="ECO:0000313" key="2">
    <source>
        <dbReference type="EMBL" id="MBB0245761.1"/>
    </source>
</evidence>
<dbReference type="EMBL" id="VKHT01000597">
    <property type="protein sequence ID" value="MBB0245761.1"/>
    <property type="molecule type" value="Genomic_DNA"/>
</dbReference>
<accession>A0A7W3TFB1</accession>
<comment type="caution">
    <text evidence="2">The sequence shown here is derived from an EMBL/GenBank/DDBJ whole genome shotgun (WGS) entry which is preliminary data.</text>
</comment>
<evidence type="ECO:0000313" key="3">
    <source>
        <dbReference type="Proteomes" id="UP000538929"/>
    </source>
</evidence>
<reference evidence="3" key="1">
    <citation type="submission" date="2019-10" db="EMBL/GenBank/DDBJ databases">
        <title>Streptomyces sp. nov., a novel actinobacterium isolated from alkaline environment.</title>
        <authorList>
            <person name="Golinska P."/>
        </authorList>
    </citation>
    <scope>NUCLEOTIDE SEQUENCE [LARGE SCALE GENOMIC DNA]</scope>
    <source>
        <strain evidence="3">DSM 42118</strain>
    </source>
</reference>
<dbReference type="Proteomes" id="UP000538929">
    <property type="component" value="Unassembled WGS sequence"/>
</dbReference>
<dbReference type="AlphaFoldDB" id="A0A7W3TFB1"/>
<gene>
    <name evidence="2" type="ORF">FNQ90_17030</name>
</gene>
<name>A0A7W3TFB1_9ACTN</name>